<accession>A0A7W7SZF8</accession>
<dbReference type="Proteomes" id="UP000542674">
    <property type="component" value="Unassembled WGS sequence"/>
</dbReference>
<comment type="caution">
    <text evidence="1">The sequence shown here is derived from an EMBL/GenBank/DDBJ whole genome shotgun (WGS) entry which is preliminary data.</text>
</comment>
<evidence type="ECO:0000313" key="1">
    <source>
        <dbReference type="EMBL" id="MBB4963758.1"/>
    </source>
</evidence>
<reference evidence="1 2" key="1">
    <citation type="submission" date="2020-08" db="EMBL/GenBank/DDBJ databases">
        <title>Sequencing the genomes of 1000 actinobacteria strains.</title>
        <authorList>
            <person name="Klenk H.-P."/>
        </authorList>
    </citation>
    <scope>NUCLEOTIDE SEQUENCE [LARGE SCALE GENOMIC DNA]</scope>
    <source>
        <strain evidence="1 2">DSM 45084</strain>
    </source>
</reference>
<evidence type="ECO:0000313" key="2">
    <source>
        <dbReference type="Proteomes" id="UP000542674"/>
    </source>
</evidence>
<sequence>MSSDPAAITIHLGIGGLDRNEATAVLRAIPAGRSATFDVTQPALGGPRYDVTLHDLSSVQARDLLAAHITAAEAVWNTGNGDGTAPPAEEA</sequence>
<protein>
    <submittedName>
        <fullName evidence="1">Uncharacterized protein</fullName>
    </submittedName>
</protein>
<keyword evidence="2" id="KW-1185">Reference proteome</keyword>
<proteinExistence type="predicted"/>
<dbReference type="EMBL" id="JACHJS010000001">
    <property type="protein sequence ID" value="MBB4963758.1"/>
    <property type="molecule type" value="Genomic_DNA"/>
</dbReference>
<name>A0A7W7SZF8_9PSEU</name>
<organism evidence="1 2">
    <name type="scientific">Saccharothrix violaceirubra</name>
    <dbReference type="NCBI Taxonomy" id="413306"/>
    <lineage>
        <taxon>Bacteria</taxon>
        <taxon>Bacillati</taxon>
        <taxon>Actinomycetota</taxon>
        <taxon>Actinomycetes</taxon>
        <taxon>Pseudonocardiales</taxon>
        <taxon>Pseudonocardiaceae</taxon>
        <taxon>Saccharothrix</taxon>
    </lineage>
</organism>
<dbReference type="AlphaFoldDB" id="A0A7W7SZF8"/>
<gene>
    <name evidence="1" type="ORF">F4559_001117</name>
</gene>
<dbReference type="RefSeq" id="WP_184666504.1">
    <property type="nucleotide sequence ID" value="NZ_BAABAI010000034.1"/>
</dbReference>